<evidence type="ECO:0000313" key="2">
    <source>
        <dbReference type="Proteomes" id="UP000046395"/>
    </source>
</evidence>
<name>A0A5S6QS48_TRIMR</name>
<feature type="region of interest" description="Disordered" evidence="1">
    <location>
        <begin position="1"/>
        <end position="36"/>
    </location>
</feature>
<dbReference type="WBParaSite" id="TMUE_2000010186.1">
    <property type="protein sequence ID" value="TMUE_2000010186.1"/>
    <property type="gene ID" value="WBGene00290305"/>
</dbReference>
<evidence type="ECO:0000256" key="1">
    <source>
        <dbReference type="SAM" id="MobiDB-lite"/>
    </source>
</evidence>
<protein>
    <submittedName>
        <fullName evidence="3">E2F-associated phosphoprotein</fullName>
    </submittedName>
</protein>
<reference evidence="3" key="1">
    <citation type="submission" date="2019-12" db="UniProtKB">
        <authorList>
            <consortium name="WormBaseParasite"/>
        </authorList>
    </citation>
    <scope>IDENTIFICATION</scope>
</reference>
<dbReference type="Proteomes" id="UP000046395">
    <property type="component" value="Unassembled WGS sequence"/>
</dbReference>
<keyword evidence="2" id="KW-1185">Reference proteome</keyword>
<dbReference type="Pfam" id="PF10238">
    <property type="entry name" value="Eapp_C"/>
    <property type="match status" value="1"/>
</dbReference>
<dbReference type="PANTHER" id="PTHR15967">
    <property type="entry name" value="E2F-ASSOCIATED PHOSPHOPROTEIN"/>
    <property type="match status" value="1"/>
</dbReference>
<evidence type="ECO:0000313" key="3">
    <source>
        <dbReference type="WBParaSite" id="TMUE_2000010186.1"/>
    </source>
</evidence>
<feature type="compositionally biased region" description="Basic and acidic residues" evidence="1">
    <location>
        <begin position="1"/>
        <end position="12"/>
    </location>
</feature>
<feature type="compositionally biased region" description="Polar residues" evidence="1">
    <location>
        <begin position="113"/>
        <end position="124"/>
    </location>
</feature>
<dbReference type="PANTHER" id="PTHR15967:SF0">
    <property type="entry name" value="E2F-ASSOCIATED PHOSPHOPROTEIN"/>
    <property type="match status" value="1"/>
</dbReference>
<feature type="region of interest" description="Disordered" evidence="1">
    <location>
        <begin position="112"/>
        <end position="133"/>
    </location>
</feature>
<sequence>MDRLEPLEKDAYHYGYGSDEDDMPRSSARRRPANGFGYRDASYTISPFERAECAEFDKEMENELNSIYQPLASCSPRSPYSPADQADIDQLDPALNLNSQFTLSDEEFAEEQGLQTEQSDNLLYNPTDDEDNQKWIDNHRRSYQPRGSSAMPLPRSDAVLNCPACMALLCLDCQRHVQYSSQYRAMFVENCAVKFDESLTIKQITDKKKRRKGKWNKRANSPTAAADEMKNRFHPVVCQICGTEVAVFDSDGVYHFFNVLASYA</sequence>
<organism evidence="2 3">
    <name type="scientific">Trichuris muris</name>
    <name type="common">Mouse whipworm</name>
    <dbReference type="NCBI Taxonomy" id="70415"/>
    <lineage>
        <taxon>Eukaryota</taxon>
        <taxon>Metazoa</taxon>
        <taxon>Ecdysozoa</taxon>
        <taxon>Nematoda</taxon>
        <taxon>Enoplea</taxon>
        <taxon>Dorylaimia</taxon>
        <taxon>Trichinellida</taxon>
        <taxon>Trichuridae</taxon>
        <taxon>Trichuris</taxon>
    </lineage>
</organism>
<dbReference type="GO" id="GO:0005634">
    <property type="term" value="C:nucleus"/>
    <property type="evidence" value="ECO:0007669"/>
    <property type="project" value="TreeGrafter"/>
</dbReference>
<accession>A0A5S6QS48</accession>
<dbReference type="AlphaFoldDB" id="A0A5S6QS48"/>
<dbReference type="InterPro" id="IPR019370">
    <property type="entry name" value="E2F-assoc_phosphoprotein"/>
</dbReference>
<proteinExistence type="predicted"/>
<dbReference type="STRING" id="70415.A0A5S6QS48"/>